<dbReference type="GO" id="GO:0005886">
    <property type="term" value="C:plasma membrane"/>
    <property type="evidence" value="ECO:0007669"/>
    <property type="project" value="UniProtKB-SubCell"/>
</dbReference>
<accession>A0A3B0YB12</accession>
<gene>
    <name evidence="8" type="ORF">MNBD_GAMMA15-1890</name>
</gene>
<evidence type="ECO:0000256" key="3">
    <source>
        <dbReference type="ARBA" id="ARBA00022692"/>
    </source>
</evidence>
<sequence>MTESATFLLGHAQSPDWDKAAEQCLQQIGYVPPEMNIGFLYVTDLYADHVQPIFEFLRKETGVPHWVGTVGIGICATGKEYSQTSAMAVMVGCLPEDSFKILPFYNRAADNLPGGWDDWLNQSESHVALLHGDPGNGSLPQLLEQLGSALPGGFLVGGLSSSHGAHPQVADDVLEGGLSGIILNQQQPVVTGLTQGCTPIAEKRVITGCDNNVINRIDDRPALDVLKEDIGEILARDLDRAAGYIFVGLPIRESDTGDYLVRNLVGVDHEGSRIAIGDIVTPGQPIQFCRRDGKTAWEDMQRMLDELKQRLSSPPKGGIYFSCLGRGKELFGEESVELEMIRRTLGDFPLVGFFANGEISNQRLYGYTGVLTLFT</sequence>
<proteinExistence type="predicted"/>
<dbReference type="PANTHER" id="PTHR14939:SF5">
    <property type="entry name" value="F-BOX ONLY PROTEIN 22"/>
    <property type="match status" value="1"/>
</dbReference>
<evidence type="ECO:0000256" key="1">
    <source>
        <dbReference type="ARBA" id="ARBA00004651"/>
    </source>
</evidence>
<protein>
    <recommendedName>
        <fullName evidence="9">Histidine kinase</fullName>
    </recommendedName>
</protein>
<dbReference type="PIRSF" id="PIRSF018953">
    <property type="entry name" value="UCP018953"/>
    <property type="match status" value="1"/>
</dbReference>
<evidence type="ECO:0000259" key="6">
    <source>
        <dbReference type="SMART" id="SM00897"/>
    </source>
</evidence>
<keyword evidence="3" id="KW-0812">Transmembrane</keyword>
<dbReference type="InterPro" id="IPR013702">
    <property type="entry name" value="FIST_domain_N"/>
</dbReference>
<evidence type="ECO:0008006" key="9">
    <source>
        <dbReference type="Google" id="ProtNLM"/>
    </source>
</evidence>
<keyword evidence="4" id="KW-1133">Transmembrane helix</keyword>
<dbReference type="Pfam" id="PF08495">
    <property type="entry name" value="FIST"/>
    <property type="match status" value="1"/>
</dbReference>
<dbReference type="SMART" id="SM01204">
    <property type="entry name" value="FIST_C"/>
    <property type="match status" value="1"/>
</dbReference>
<evidence type="ECO:0000259" key="7">
    <source>
        <dbReference type="SMART" id="SM01204"/>
    </source>
</evidence>
<comment type="subcellular location">
    <subcellularLocation>
        <location evidence="1">Cell membrane</location>
        <topology evidence="1">Multi-pass membrane protein</topology>
    </subcellularLocation>
</comment>
<feature type="domain" description="FIST" evidence="6">
    <location>
        <begin position="35"/>
        <end position="221"/>
    </location>
</feature>
<dbReference type="PANTHER" id="PTHR14939">
    <property type="entry name" value="F-BOX ONLY PROTEIN 22"/>
    <property type="match status" value="1"/>
</dbReference>
<dbReference type="InterPro" id="IPR016741">
    <property type="entry name" value="UCP018953"/>
</dbReference>
<dbReference type="EMBL" id="UOFN01000004">
    <property type="protein sequence ID" value="VAW72737.1"/>
    <property type="molecule type" value="Genomic_DNA"/>
</dbReference>
<dbReference type="AlphaFoldDB" id="A0A3B0YB12"/>
<evidence type="ECO:0000256" key="5">
    <source>
        <dbReference type="ARBA" id="ARBA00023136"/>
    </source>
</evidence>
<name>A0A3B0YB12_9ZZZZ</name>
<keyword evidence="5" id="KW-0472">Membrane</keyword>
<evidence type="ECO:0000313" key="8">
    <source>
        <dbReference type="EMBL" id="VAW72737.1"/>
    </source>
</evidence>
<evidence type="ECO:0000256" key="4">
    <source>
        <dbReference type="ARBA" id="ARBA00022989"/>
    </source>
</evidence>
<organism evidence="8">
    <name type="scientific">hydrothermal vent metagenome</name>
    <dbReference type="NCBI Taxonomy" id="652676"/>
    <lineage>
        <taxon>unclassified sequences</taxon>
        <taxon>metagenomes</taxon>
        <taxon>ecological metagenomes</taxon>
    </lineage>
</organism>
<evidence type="ECO:0000256" key="2">
    <source>
        <dbReference type="ARBA" id="ARBA00022475"/>
    </source>
</evidence>
<dbReference type="Pfam" id="PF10442">
    <property type="entry name" value="FIST_C"/>
    <property type="match status" value="1"/>
</dbReference>
<dbReference type="InterPro" id="IPR019494">
    <property type="entry name" value="FIST_C"/>
</dbReference>
<feature type="domain" description="FIST C-domain" evidence="7">
    <location>
        <begin position="222"/>
        <end position="362"/>
    </location>
</feature>
<reference evidence="8" key="1">
    <citation type="submission" date="2018-06" db="EMBL/GenBank/DDBJ databases">
        <authorList>
            <person name="Zhirakovskaya E."/>
        </authorList>
    </citation>
    <scope>NUCLEOTIDE SEQUENCE</scope>
</reference>
<keyword evidence="2" id="KW-1003">Cell membrane</keyword>
<dbReference type="SMART" id="SM00897">
    <property type="entry name" value="FIST"/>
    <property type="match status" value="1"/>
</dbReference>